<dbReference type="CDD" id="cd07067">
    <property type="entry name" value="HP_PGM_like"/>
    <property type="match status" value="1"/>
</dbReference>
<dbReference type="SMART" id="SM00855">
    <property type="entry name" value="PGAM"/>
    <property type="match status" value="1"/>
</dbReference>
<sequence>MSVSSTRITLVRHGETIWNREMRLQGSRDIPLSEAGLLQAEQVAARLQGEEHHIVHSSDLQRAHKTAAMIAGTLGVDHEVHVDLRERSFGDLEGLTRSEITDRYPDFWEPGHQPESGLNVETFDQLRERALRIITVIADRYEGQNVLVVSHGGFINAFLHKISEGLYGSGVNKLGNTSITRVIREIDGSWTIFEIGCTAHLNEN</sequence>
<dbReference type="RefSeq" id="WP_267152695.1">
    <property type="nucleotide sequence ID" value="NZ_JAPMLT010000010.1"/>
</dbReference>
<dbReference type="InterPro" id="IPR013078">
    <property type="entry name" value="His_Pase_superF_clade-1"/>
</dbReference>
<dbReference type="InterPro" id="IPR001345">
    <property type="entry name" value="PG/BPGM_mutase_AS"/>
</dbReference>
<dbReference type="InterPro" id="IPR029033">
    <property type="entry name" value="His_PPase_superfam"/>
</dbReference>
<proteinExistence type="predicted"/>
<evidence type="ECO:0000313" key="1">
    <source>
        <dbReference type="EMBL" id="MCX7571448.1"/>
    </source>
</evidence>
<accession>A0ABT3X682</accession>
<dbReference type="SUPFAM" id="SSF53254">
    <property type="entry name" value="Phosphoglycerate mutase-like"/>
    <property type="match status" value="1"/>
</dbReference>
<name>A0ABT3X682_9BACL</name>
<dbReference type="Pfam" id="PF00300">
    <property type="entry name" value="His_Phos_1"/>
    <property type="match status" value="1"/>
</dbReference>
<dbReference type="Proteomes" id="UP001208017">
    <property type="component" value="Unassembled WGS sequence"/>
</dbReference>
<keyword evidence="2" id="KW-1185">Reference proteome</keyword>
<dbReference type="EMBL" id="JAPMLT010000010">
    <property type="protein sequence ID" value="MCX7571448.1"/>
    <property type="molecule type" value="Genomic_DNA"/>
</dbReference>
<gene>
    <name evidence="1" type="ORF">OS242_15970</name>
</gene>
<dbReference type="PROSITE" id="PS00175">
    <property type="entry name" value="PG_MUTASE"/>
    <property type="match status" value="1"/>
</dbReference>
<dbReference type="PANTHER" id="PTHR48100">
    <property type="entry name" value="BROAD-SPECIFICITY PHOSPHATASE YOR283W-RELATED"/>
    <property type="match status" value="1"/>
</dbReference>
<evidence type="ECO:0000313" key="2">
    <source>
        <dbReference type="Proteomes" id="UP001208017"/>
    </source>
</evidence>
<comment type="caution">
    <text evidence="1">The sequence shown here is derived from an EMBL/GenBank/DDBJ whole genome shotgun (WGS) entry which is preliminary data.</text>
</comment>
<protein>
    <submittedName>
        <fullName evidence="1">Histidine phosphatase family protein</fullName>
    </submittedName>
</protein>
<dbReference type="Gene3D" id="3.40.50.1240">
    <property type="entry name" value="Phosphoglycerate mutase-like"/>
    <property type="match status" value="1"/>
</dbReference>
<reference evidence="1 2" key="1">
    <citation type="submission" date="2022-11" db="EMBL/GenBank/DDBJ databases">
        <title>Study of microbial diversity in lake waters.</title>
        <authorList>
            <person name="Zhang J."/>
        </authorList>
    </citation>
    <scope>NUCLEOTIDE SEQUENCE [LARGE SCALE GENOMIC DNA]</scope>
    <source>
        <strain evidence="1 2">DT12</strain>
    </source>
</reference>
<dbReference type="InterPro" id="IPR050275">
    <property type="entry name" value="PGM_Phosphatase"/>
</dbReference>
<organism evidence="1 2">
    <name type="scientific">Tumebacillus lacus</name>
    <dbReference type="NCBI Taxonomy" id="2995335"/>
    <lineage>
        <taxon>Bacteria</taxon>
        <taxon>Bacillati</taxon>
        <taxon>Bacillota</taxon>
        <taxon>Bacilli</taxon>
        <taxon>Bacillales</taxon>
        <taxon>Alicyclobacillaceae</taxon>
        <taxon>Tumebacillus</taxon>
    </lineage>
</organism>